<protein>
    <submittedName>
        <fullName evidence="1">Nodule Cysteine-Rich (NCR) secreted peptide</fullName>
    </submittedName>
</protein>
<name>Q17501_CAEEL</name>
<dbReference type="GeneID" id="181981"/>
<keyword evidence="2" id="KW-1185">Reference proteome</keyword>
<gene>
    <name evidence="1 3" type="ORF">B0410.1</name>
    <name evidence="1" type="ORF">CELE_B0410.1</name>
</gene>
<dbReference type="RefSeq" id="NP_001359797.1">
    <property type="nucleotide sequence ID" value="NM_001373253.1"/>
</dbReference>
<dbReference type="WormBase" id="B0410.1">
    <property type="protein sequence ID" value="CE53178"/>
    <property type="gene ID" value="WBGene00015170"/>
</dbReference>
<dbReference type="HOGENOM" id="CLU_2212326_0_0_1"/>
<evidence type="ECO:0000313" key="2">
    <source>
        <dbReference type="Proteomes" id="UP000001940"/>
    </source>
</evidence>
<dbReference type="PaxDb" id="6239-B0410.1"/>
<evidence type="ECO:0000313" key="1">
    <source>
        <dbReference type="EMBL" id="CCD61851.2"/>
    </source>
</evidence>
<dbReference type="Bgee" id="WBGene00015170">
    <property type="expression patterns" value="Expressed in anatomical system and 3 other cell types or tissues"/>
</dbReference>
<dbReference type="InParanoid" id="Q17501"/>
<dbReference type="PIR" id="T15355">
    <property type="entry name" value="T15355"/>
</dbReference>
<proteinExistence type="predicted"/>
<dbReference type="Proteomes" id="UP000001940">
    <property type="component" value="Chromosome X"/>
</dbReference>
<dbReference type="UCSC" id="B0410.1">
    <property type="organism name" value="c. elegans"/>
</dbReference>
<dbReference type="CTD" id="181981"/>
<dbReference type="KEGG" id="cel:CELE_B0410.1"/>
<reference evidence="1 2" key="1">
    <citation type="journal article" date="1998" name="Science">
        <title>Genome sequence of the nematode C. elegans: a platform for investigating biology.</title>
        <authorList>
            <consortium name="The C. elegans sequencing consortium"/>
            <person name="Sulson J.E."/>
            <person name="Waterston R."/>
        </authorList>
    </citation>
    <scope>NUCLEOTIDE SEQUENCE [LARGE SCALE GENOMIC DNA]</scope>
    <source>
        <strain evidence="1 2">Bristol N2</strain>
    </source>
</reference>
<organism evidence="1 2">
    <name type="scientific">Caenorhabditis elegans</name>
    <dbReference type="NCBI Taxonomy" id="6239"/>
    <lineage>
        <taxon>Eukaryota</taxon>
        <taxon>Metazoa</taxon>
        <taxon>Ecdysozoa</taxon>
        <taxon>Nematoda</taxon>
        <taxon>Chromadorea</taxon>
        <taxon>Rhabditida</taxon>
        <taxon>Rhabditina</taxon>
        <taxon>Rhabditomorpha</taxon>
        <taxon>Rhabditoidea</taxon>
        <taxon>Rhabditidae</taxon>
        <taxon>Peloderinae</taxon>
        <taxon>Caenorhabditis</taxon>
    </lineage>
</organism>
<dbReference type="AGR" id="WB:WBGene00015170"/>
<sequence>MHEKCANGPISTGGDCVKEHLCIANTVIFLNVFYNRNKNLVTNFMIKCPRMRSFDVGLFFLIVSSCCHFHYKMHIPCK</sequence>
<accession>Q17501</accession>
<dbReference type="EMBL" id="BX284606">
    <property type="protein sequence ID" value="CCD61851.2"/>
    <property type="molecule type" value="Genomic_DNA"/>
</dbReference>
<dbReference type="AlphaFoldDB" id="Q17501"/>
<evidence type="ECO:0000313" key="3">
    <source>
        <dbReference type="WormBase" id="B0410.1"/>
    </source>
</evidence>